<dbReference type="PANTHER" id="PTHR11986">
    <property type="entry name" value="AMINOTRANSFERASE CLASS III"/>
    <property type="match status" value="1"/>
</dbReference>
<comment type="caution">
    <text evidence="6">The sequence shown here is derived from an EMBL/GenBank/DDBJ whole genome shotgun (WGS) entry which is preliminary data.</text>
</comment>
<dbReference type="EMBL" id="LXQD01000002">
    <property type="protein sequence ID" value="RCJ42556.1"/>
    <property type="molecule type" value="Genomic_DNA"/>
</dbReference>
<comment type="cofactor">
    <cofactor evidence="1">
        <name>pyridoxal 5'-phosphate</name>
        <dbReference type="ChEBI" id="CHEBI:597326"/>
    </cofactor>
</comment>
<dbReference type="Pfam" id="PF00202">
    <property type="entry name" value="Aminotran_3"/>
    <property type="match status" value="1"/>
</dbReference>
<proteinExistence type="inferred from homology"/>
<dbReference type="PIRSF" id="PIRSF000521">
    <property type="entry name" value="Transaminase_4ab_Lys_Orn"/>
    <property type="match status" value="1"/>
</dbReference>
<keyword evidence="7" id="KW-1185">Reference proteome</keyword>
<dbReference type="Gene3D" id="3.90.1150.10">
    <property type="entry name" value="Aspartate Aminotransferase, domain 1"/>
    <property type="match status" value="1"/>
</dbReference>
<evidence type="ECO:0000313" key="6">
    <source>
        <dbReference type="EMBL" id="RCJ42556.1"/>
    </source>
</evidence>
<dbReference type="InterPro" id="IPR005814">
    <property type="entry name" value="Aminotrans_3"/>
</dbReference>
<dbReference type="FunFam" id="3.40.640.10:FF:000004">
    <property type="entry name" value="Acetylornithine aminotransferase"/>
    <property type="match status" value="1"/>
</dbReference>
<comment type="similarity">
    <text evidence="5">Belongs to the class-III pyridoxal-phosphate-dependent aminotransferase family.</text>
</comment>
<dbReference type="PANTHER" id="PTHR11986:SF79">
    <property type="entry name" value="ACETYLORNITHINE AMINOTRANSFERASE, MITOCHONDRIAL"/>
    <property type="match status" value="1"/>
</dbReference>
<dbReference type="PROSITE" id="PS00600">
    <property type="entry name" value="AA_TRANSFER_CLASS_3"/>
    <property type="match status" value="1"/>
</dbReference>
<keyword evidence="3" id="KW-0808">Transferase</keyword>
<dbReference type="AlphaFoldDB" id="A0A367S112"/>
<dbReference type="GO" id="GO:0042802">
    <property type="term" value="F:identical protein binding"/>
    <property type="evidence" value="ECO:0007669"/>
    <property type="project" value="TreeGrafter"/>
</dbReference>
<protein>
    <recommendedName>
        <fullName evidence="8">4-aminobutyrate aminotransferase</fullName>
    </recommendedName>
</protein>
<keyword evidence="4 5" id="KW-0663">Pyridoxal phosphate</keyword>
<dbReference type="SUPFAM" id="SSF53383">
    <property type="entry name" value="PLP-dependent transferases"/>
    <property type="match status" value="1"/>
</dbReference>
<evidence type="ECO:0000256" key="1">
    <source>
        <dbReference type="ARBA" id="ARBA00001933"/>
    </source>
</evidence>
<name>A0A367S112_9NOSO</name>
<dbReference type="CDD" id="cd00610">
    <property type="entry name" value="OAT_like"/>
    <property type="match status" value="1"/>
</dbReference>
<dbReference type="InterPro" id="IPR015422">
    <property type="entry name" value="PyrdxlP-dep_Trfase_small"/>
</dbReference>
<dbReference type="GO" id="GO:0008483">
    <property type="term" value="F:transaminase activity"/>
    <property type="evidence" value="ECO:0007669"/>
    <property type="project" value="UniProtKB-KW"/>
</dbReference>
<evidence type="ECO:0000313" key="7">
    <source>
        <dbReference type="Proteomes" id="UP000252107"/>
    </source>
</evidence>
<dbReference type="InterPro" id="IPR050103">
    <property type="entry name" value="Class-III_PLP-dep_AT"/>
</dbReference>
<sequence>MQPDKSFQNISVEALSTKTSDIFHKVPVFSSANGCWLLDSSGNRFFDATGGSGAINLGHQHPKVVEAGIIQLQKLIHTGCKLQSDVRVELVNKLRHFLPYEQYAVLFTVTGAEAIEAALKVARAYTGRKSIIAFERSYHGKTTGALMATWRQQIKAYSVFPSNAVMRSPYPLLHLPDLNINSEFCLQALKQTIKQAFDSGNPPAAILIEPIQITEGVLPAGLEFLKGVIAIAKEAECLVVFDEIYTGFGRCGLPFYCSQQEIIPDLLVIGKALGNGFPISTTIGKPSIINALPAGVQTSTFSGHSLACAVSNTVLDVMLETKPWEQAALLGKQIMQLLTILAEQNHIISFPRGEGLAIGFDCLDIKGKLSPELTRAFTALALEKGLVLYSGGFENCTIKLTPPLLMVEEEISFLLDILSQIISELKLAFG</sequence>
<evidence type="ECO:0000256" key="2">
    <source>
        <dbReference type="ARBA" id="ARBA00022576"/>
    </source>
</evidence>
<organism evidence="6 7">
    <name type="scientific">Nostoc minutum NIES-26</name>
    <dbReference type="NCBI Taxonomy" id="1844469"/>
    <lineage>
        <taxon>Bacteria</taxon>
        <taxon>Bacillati</taxon>
        <taxon>Cyanobacteriota</taxon>
        <taxon>Cyanophyceae</taxon>
        <taxon>Nostocales</taxon>
        <taxon>Nostocaceae</taxon>
        <taxon>Nostoc</taxon>
    </lineage>
</organism>
<evidence type="ECO:0008006" key="8">
    <source>
        <dbReference type="Google" id="ProtNLM"/>
    </source>
</evidence>
<dbReference type="GO" id="GO:0030170">
    <property type="term" value="F:pyridoxal phosphate binding"/>
    <property type="evidence" value="ECO:0007669"/>
    <property type="project" value="InterPro"/>
</dbReference>
<dbReference type="Gene3D" id="3.40.640.10">
    <property type="entry name" value="Type I PLP-dependent aspartate aminotransferase-like (Major domain)"/>
    <property type="match status" value="1"/>
</dbReference>
<dbReference type="InterPro" id="IPR049704">
    <property type="entry name" value="Aminotrans_3_PPA_site"/>
</dbReference>
<dbReference type="InterPro" id="IPR015421">
    <property type="entry name" value="PyrdxlP-dep_Trfase_major"/>
</dbReference>
<gene>
    <name evidence="6" type="ORF">A6770_34395</name>
</gene>
<evidence type="ECO:0000256" key="3">
    <source>
        <dbReference type="ARBA" id="ARBA00022679"/>
    </source>
</evidence>
<dbReference type="InterPro" id="IPR015424">
    <property type="entry name" value="PyrdxlP-dep_Trfase"/>
</dbReference>
<reference evidence="6" key="1">
    <citation type="submission" date="2016-04" db="EMBL/GenBank/DDBJ databases">
        <authorList>
            <person name="Tabuchi Yagui T.R."/>
        </authorList>
    </citation>
    <scope>NUCLEOTIDE SEQUENCE [LARGE SCALE GENOMIC DNA]</scope>
    <source>
        <strain evidence="6">NIES-26</strain>
    </source>
</reference>
<dbReference type="Proteomes" id="UP000252107">
    <property type="component" value="Unassembled WGS sequence"/>
</dbReference>
<evidence type="ECO:0000256" key="5">
    <source>
        <dbReference type="RuleBase" id="RU003560"/>
    </source>
</evidence>
<keyword evidence="2" id="KW-0032">Aminotransferase</keyword>
<evidence type="ECO:0000256" key="4">
    <source>
        <dbReference type="ARBA" id="ARBA00022898"/>
    </source>
</evidence>
<accession>A0A367S112</accession>